<accession>F1YIV4</accession>
<dbReference type="PROSITE" id="PS51257">
    <property type="entry name" value="PROKAR_LIPOPROTEIN"/>
    <property type="match status" value="1"/>
</dbReference>
<comment type="caution">
    <text evidence="2">The sequence shown here is derived from an EMBL/GenBank/DDBJ whole genome shotgun (WGS) entry which is preliminary data.</text>
</comment>
<reference evidence="2 3" key="1">
    <citation type="journal article" date="2011" name="J. Bacteriol.">
        <title>Draft Genome Sequence of Gordonia neofelifaecis NRRL B-59395, a Cholesterol-Degrading Actinomycete.</title>
        <authorList>
            <person name="Ge F."/>
            <person name="Li W."/>
            <person name="Chen G."/>
            <person name="Liu Y."/>
            <person name="Zhang G."/>
            <person name="Yong B."/>
            <person name="Wang Q."/>
            <person name="Wang N."/>
            <person name="Huang Z."/>
            <person name="Li W."/>
            <person name="Wang J."/>
            <person name="Wu C."/>
            <person name="Xie Q."/>
            <person name="Liu G."/>
        </authorList>
    </citation>
    <scope>NUCLEOTIDE SEQUENCE [LARGE SCALE GENOMIC DNA]</scope>
    <source>
        <strain evidence="2 3">NRRL B-59395</strain>
    </source>
</reference>
<dbReference type="AlphaFoldDB" id="F1YIV4"/>
<dbReference type="Proteomes" id="UP000035065">
    <property type="component" value="Unassembled WGS sequence"/>
</dbReference>
<sequence length="224" mass="22794">MVSVLNRSTRRLASAAAVGALGIAIALGTTACGAGKISQTANQEPAVNGAGGTITLTPSDYNGQEMSNGSIAIRNARVVYPVAKADQVFGDGGPFVIAFSVANDSATRVIKLESVSAKTGNVKMTPPTATDGQDPATIRPTQGLIAGPTVEGEDSSHRFAVELTNAGDTVAPGLTVPLTFNFSVYDLSGKQIETVSTTIETPVDAGNLDVRSNVGDQAQSEASN</sequence>
<keyword evidence="1" id="KW-0732">Signal</keyword>
<gene>
    <name evidence="2" type="ORF">SCNU_09086</name>
</gene>
<evidence type="ECO:0000313" key="3">
    <source>
        <dbReference type="Proteomes" id="UP000035065"/>
    </source>
</evidence>
<proteinExistence type="predicted"/>
<dbReference type="STRING" id="644548.SCNU_09086"/>
<dbReference type="RefSeq" id="WP_009679049.1">
    <property type="nucleotide sequence ID" value="NZ_AEUD01000006.1"/>
</dbReference>
<dbReference type="Pfam" id="PF04314">
    <property type="entry name" value="PCuAC"/>
    <property type="match status" value="1"/>
</dbReference>
<evidence type="ECO:0000256" key="1">
    <source>
        <dbReference type="SAM" id="SignalP"/>
    </source>
</evidence>
<dbReference type="EMBL" id="AEUD01000006">
    <property type="protein sequence ID" value="EGD55401.1"/>
    <property type="molecule type" value="Genomic_DNA"/>
</dbReference>
<organism evidence="2 3">
    <name type="scientific">Gordonia neofelifaecis NRRL B-59395</name>
    <dbReference type="NCBI Taxonomy" id="644548"/>
    <lineage>
        <taxon>Bacteria</taxon>
        <taxon>Bacillati</taxon>
        <taxon>Actinomycetota</taxon>
        <taxon>Actinomycetes</taxon>
        <taxon>Mycobacteriales</taxon>
        <taxon>Gordoniaceae</taxon>
        <taxon>Gordonia</taxon>
    </lineage>
</organism>
<feature type="chain" id="PRO_5038958377" evidence="1">
    <location>
        <begin position="32"/>
        <end position="224"/>
    </location>
</feature>
<dbReference type="eggNOG" id="COG2847">
    <property type="taxonomic scope" value="Bacteria"/>
</dbReference>
<keyword evidence="3" id="KW-1185">Reference proteome</keyword>
<protein>
    <submittedName>
        <fullName evidence="2">Copper(I)-binding protein</fullName>
    </submittedName>
</protein>
<name>F1YIV4_9ACTN</name>
<dbReference type="InterPro" id="IPR007410">
    <property type="entry name" value="LpqE-like"/>
</dbReference>
<feature type="signal peptide" evidence="1">
    <location>
        <begin position="1"/>
        <end position="31"/>
    </location>
</feature>
<evidence type="ECO:0000313" key="2">
    <source>
        <dbReference type="EMBL" id="EGD55401.1"/>
    </source>
</evidence>